<dbReference type="AlphaFoldDB" id="B3S0P7"/>
<dbReference type="EMBL" id="DS985246">
    <property type="protein sequence ID" value="EDV24043.1"/>
    <property type="molecule type" value="Genomic_DNA"/>
</dbReference>
<keyword evidence="2" id="KW-1185">Reference proteome</keyword>
<dbReference type="KEGG" id="tad:TRIADDRAFT_57127"/>
<dbReference type="CTD" id="6754420"/>
<dbReference type="RefSeq" id="XP_002113569.1">
    <property type="nucleotide sequence ID" value="XM_002113533.1"/>
</dbReference>
<dbReference type="InParanoid" id="B3S0P7"/>
<reference evidence="1 2" key="1">
    <citation type="journal article" date="2008" name="Nature">
        <title>The Trichoplax genome and the nature of placozoans.</title>
        <authorList>
            <person name="Srivastava M."/>
            <person name="Begovic E."/>
            <person name="Chapman J."/>
            <person name="Putnam N.H."/>
            <person name="Hellsten U."/>
            <person name="Kawashima T."/>
            <person name="Kuo A."/>
            <person name="Mitros T."/>
            <person name="Salamov A."/>
            <person name="Carpenter M.L."/>
            <person name="Signorovitch A.Y."/>
            <person name="Moreno M.A."/>
            <person name="Kamm K."/>
            <person name="Grimwood J."/>
            <person name="Schmutz J."/>
            <person name="Shapiro H."/>
            <person name="Grigoriev I.V."/>
            <person name="Buss L.W."/>
            <person name="Schierwater B."/>
            <person name="Dellaporta S.L."/>
            <person name="Rokhsar D.S."/>
        </authorList>
    </citation>
    <scope>NUCLEOTIDE SEQUENCE [LARGE SCALE GENOMIC DNA]</scope>
    <source>
        <strain evidence="1 2">Grell-BS-1999</strain>
    </source>
</reference>
<sequence>MDSSKSPNAENEDDHFFDDIQWIEGDCNFVKDTNDELAPPTTVADIDHQIRGMALEFTCCHLTQSFQSIQDAISMCYNKIQLEDIYLADPLRLLTYESDIISKDRLWNSLQTRLRNYDQPLNWPNSRACMITLSTLDIDMDKILKATRSNSSPIKNYTCDIFGMYHLMISEDDGRHDEDDSTESISADESTKDDYSLLDFFQGDDKNMALALSNCQMNELLQIKEEYTEYNEAISSELIDQLRLREEYTNQILVRQRFIAMLRQLEDRREFTRNSKKKSTKTSSDKSNVVKYYF</sequence>
<dbReference type="FunCoup" id="B3S0P7">
    <property type="interactions" value="1430"/>
</dbReference>
<evidence type="ECO:0000313" key="2">
    <source>
        <dbReference type="Proteomes" id="UP000009022"/>
    </source>
</evidence>
<dbReference type="HOGENOM" id="CLU_947740_0_0_1"/>
<accession>B3S0P7</accession>
<dbReference type="Proteomes" id="UP000009022">
    <property type="component" value="Unassembled WGS sequence"/>
</dbReference>
<protein>
    <submittedName>
        <fullName evidence="1">Uncharacterized protein</fullName>
    </submittedName>
</protein>
<evidence type="ECO:0000313" key="1">
    <source>
        <dbReference type="EMBL" id="EDV24043.1"/>
    </source>
</evidence>
<organism evidence="1 2">
    <name type="scientific">Trichoplax adhaerens</name>
    <name type="common">Trichoplax reptans</name>
    <dbReference type="NCBI Taxonomy" id="10228"/>
    <lineage>
        <taxon>Eukaryota</taxon>
        <taxon>Metazoa</taxon>
        <taxon>Placozoa</taxon>
        <taxon>Uniplacotomia</taxon>
        <taxon>Trichoplacea</taxon>
        <taxon>Trichoplacidae</taxon>
        <taxon>Trichoplax</taxon>
    </lineage>
</organism>
<gene>
    <name evidence="1" type="ORF">TRIADDRAFT_57127</name>
</gene>
<name>B3S0P7_TRIAD</name>
<dbReference type="GeneID" id="6754420"/>
<proteinExistence type="predicted"/>